<keyword evidence="3" id="KW-0378">Hydrolase</keyword>
<gene>
    <name evidence="3" type="ORF">COT99_01730</name>
</gene>
<dbReference type="Pfam" id="PF01541">
    <property type="entry name" value="GIY-YIG"/>
    <property type="match status" value="1"/>
</dbReference>
<accession>A0A2H0V2C2</accession>
<dbReference type="PROSITE" id="PS50164">
    <property type="entry name" value="GIY_YIG"/>
    <property type="match status" value="1"/>
</dbReference>
<dbReference type="InterPro" id="IPR050190">
    <property type="entry name" value="UPF0213_domain"/>
</dbReference>
<keyword evidence="3" id="KW-0255">Endonuclease</keyword>
<name>A0A2H0V2C2_9BACT</name>
<dbReference type="GO" id="GO:0004519">
    <property type="term" value="F:endonuclease activity"/>
    <property type="evidence" value="ECO:0007669"/>
    <property type="project" value="UniProtKB-KW"/>
</dbReference>
<dbReference type="PANTHER" id="PTHR34477">
    <property type="entry name" value="UPF0213 PROTEIN YHBQ"/>
    <property type="match status" value="1"/>
</dbReference>
<dbReference type="Gene3D" id="3.40.1440.10">
    <property type="entry name" value="GIY-YIG endonuclease"/>
    <property type="match status" value="1"/>
</dbReference>
<evidence type="ECO:0000256" key="1">
    <source>
        <dbReference type="ARBA" id="ARBA00007435"/>
    </source>
</evidence>
<dbReference type="InterPro" id="IPR035901">
    <property type="entry name" value="GIY-YIG_endonuc_sf"/>
</dbReference>
<organism evidence="3 4">
    <name type="scientific">Candidatus Falkowbacteria bacterium CG10_big_fil_rev_8_21_14_0_10_43_10</name>
    <dbReference type="NCBI Taxonomy" id="1974567"/>
    <lineage>
        <taxon>Bacteria</taxon>
        <taxon>Candidatus Falkowiibacteriota</taxon>
    </lineage>
</organism>
<protein>
    <submittedName>
        <fullName evidence="3">Endonuclease</fullName>
    </submittedName>
</protein>
<evidence type="ECO:0000313" key="4">
    <source>
        <dbReference type="Proteomes" id="UP000228626"/>
    </source>
</evidence>
<reference evidence="4" key="1">
    <citation type="submission" date="2017-09" db="EMBL/GenBank/DDBJ databases">
        <title>Depth-based differentiation of microbial function through sediment-hosted aquifers and enrichment of novel symbionts in the deep terrestrial subsurface.</title>
        <authorList>
            <person name="Probst A.J."/>
            <person name="Ladd B."/>
            <person name="Jarett J.K."/>
            <person name="Geller-Mcgrath D.E."/>
            <person name="Sieber C.M.K."/>
            <person name="Emerson J.B."/>
            <person name="Anantharaman K."/>
            <person name="Thomas B.C."/>
            <person name="Malmstrom R."/>
            <person name="Stieglmeier M."/>
            <person name="Klingl A."/>
            <person name="Woyke T."/>
            <person name="Ryan C.M."/>
            <person name="Banfield J.F."/>
        </authorList>
    </citation>
    <scope>NUCLEOTIDE SEQUENCE [LARGE SCALE GENOMIC DNA]</scope>
</reference>
<comment type="caution">
    <text evidence="3">The sequence shown here is derived from an EMBL/GenBank/DDBJ whole genome shotgun (WGS) entry which is preliminary data.</text>
</comment>
<evidence type="ECO:0000259" key="2">
    <source>
        <dbReference type="PROSITE" id="PS50164"/>
    </source>
</evidence>
<proteinExistence type="inferred from homology"/>
<dbReference type="Proteomes" id="UP000228626">
    <property type="component" value="Unassembled WGS sequence"/>
</dbReference>
<sequence length="90" mass="10913">MFYVYVIINEENKIYIGQTSNLEERLKRHNSVLKNKKTSYTSKNRCVDWKLIHKELYDNKSETMRREKQLKSYKGREFIRSLLNIAPIDI</sequence>
<dbReference type="EMBL" id="PFAR01000022">
    <property type="protein sequence ID" value="PIR93251.1"/>
    <property type="molecule type" value="Genomic_DNA"/>
</dbReference>
<dbReference type="CDD" id="cd10449">
    <property type="entry name" value="GIY-YIG_SLX1_like"/>
    <property type="match status" value="1"/>
</dbReference>
<dbReference type="PANTHER" id="PTHR34477:SF1">
    <property type="entry name" value="UPF0213 PROTEIN YHBQ"/>
    <property type="match status" value="1"/>
</dbReference>
<dbReference type="AlphaFoldDB" id="A0A2H0V2C2"/>
<comment type="similarity">
    <text evidence="1">Belongs to the UPF0213 family.</text>
</comment>
<dbReference type="SUPFAM" id="SSF82771">
    <property type="entry name" value="GIY-YIG endonuclease"/>
    <property type="match status" value="1"/>
</dbReference>
<evidence type="ECO:0000313" key="3">
    <source>
        <dbReference type="EMBL" id="PIR93251.1"/>
    </source>
</evidence>
<feature type="domain" description="GIY-YIG" evidence="2">
    <location>
        <begin position="1"/>
        <end position="85"/>
    </location>
</feature>
<dbReference type="InterPro" id="IPR000305">
    <property type="entry name" value="GIY-YIG_endonuc"/>
</dbReference>
<keyword evidence="3" id="KW-0540">Nuclease</keyword>